<evidence type="ECO:0000256" key="2">
    <source>
        <dbReference type="ARBA" id="ARBA00022692"/>
    </source>
</evidence>
<evidence type="ECO:0000313" key="9">
    <source>
        <dbReference type="Proteomes" id="UP000192714"/>
    </source>
</evidence>
<dbReference type="PANTHER" id="PTHR23528:SF1">
    <property type="entry name" value="MAJOR FACILITATOR SUPERFAMILY (MFS) PROFILE DOMAIN-CONTAINING PROTEIN"/>
    <property type="match status" value="1"/>
</dbReference>
<evidence type="ECO:0000256" key="6">
    <source>
        <dbReference type="SAM" id="Phobius"/>
    </source>
</evidence>
<dbReference type="GO" id="GO:0022857">
    <property type="term" value="F:transmembrane transporter activity"/>
    <property type="evidence" value="ECO:0007669"/>
    <property type="project" value="InterPro"/>
</dbReference>
<evidence type="ECO:0000259" key="7">
    <source>
        <dbReference type="PROSITE" id="PS50850"/>
    </source>
</evidence>
<dbReference type="InterPro" id="IPR020846">
    <property type="entry name" value="MFS_dom"/>
</dbReference>
<feature type="transmembrane region" description="Helical" evidence="6">
    <location>
        <begin position="492"/>
        <end position="516"/>
    </location>
</feature>
<evidence type="ECO:0000256" key="3">
    <source>
        <dbReference type="ARBA" id="ARBA00022989"/>
    </source>
</evidence>
<feature type="domain" description="Major facilitator superfamily (MFS) profile" evidence="7">
    <location>
        <begin position="133"/>
        <end position="546"/>
    </location>
</feature>
<feature type="transmembrane region" description="Helical" evidence="6">
    <location>
        <begin position="354"/>
        <end position="377"/>
    </location>
</feature>
<feature type="transmembrane region" description="Helical" evidence="6">
    <location>
        <begin position="302"/>
        <end position="324"/>
    </location>
</feature>
<feature type="region of interest" description="Disordered" evidence="5">
    <location>
        <begin position="1"/>
        <end position="46"/>
    </location>
</feature>
<keyword evidence="3 6" id="KW-1133">Transmembrane helix</keyword>
<evidence type="ECO:0000256" key="5">
    <source>
        <dbReference type="SAM" id="MobiDB-lite"/>
    </source>
</evidence>
<accession>A0AB73MZX9</accession>
<protein>
    <submittedName>
        <fullName evidence="8">MFS transporter</fullName>
    </submittedName>
</protein>
<dbReference type="SUPFAM" id="SSF103473">
    <property type="entry name" value="MFS general substrate transporter"/>
    <property type="match status" value="1"/>
</dbReference>
<comment type="subcellular location">
    <subcellularLocation>
        <location evidence="1">Cell membrane</location>
        <topology evidence="1">Multi-pass membrane protein</topology>
    </subcellularLocation>
</comment>
<comment type="caution">
    <text evidence="8">The sequence shown here is derived from an EMBL/GenBank/DDBJ whole genome shotgun (WGS) entry which is preliminary data.</text>
</comment>
<feature type="transmembrane region" description="Helical" evidence="6">
    <location>
        <begin position="454"/>
        <end position="471"/>
    </location>
</feature>
<feature type="transmembrane region" description="Helical" evidence="6">
    <location>
        <begin position="431"/>
        <end position="448"/>
    </location>
</feature>
<proteinExistence type="predicted"/>
<feature type="transmembrane region" description="Helical" evidence="6">
    <location>
        <begin position="522"/>
        <end position="540"/>
    </location>
</feature>
<keyword evidence="2 6" id="KW-0812">Transmembrane</keyword>
<feature type="transmembrane region" description="Helical" evidence="6">
    <location>
        <begin position="272"/>
        <end position="290"/>
    </location>
</feature>
<dbReference type="Pfam" id="PF13347">
    <property type="entry name" value="MFS_2"/>
    <property type="match status" value="1"/>
</dbReference>
<evidence type="ECO:0000256" key="1">
    <source>
        <dbReference type="ARBA" id="ARBA00004651"/>
    </source>
</evidence>
<sequence>MKRDKQKTRQAKKTADMTEDNQNNEFKPQPLPGQVFIRPGIDDRPDYEKTLTPEAKAAMRRLSVQQHPRIPEASNERPETQAARIASEGGAPLTAAAHLDVAVPNLESSFLDLRDPMTAPDGTRPTAMQANRLVAGFALGSMLLSAPMAAFNTVLIPQTVSRLSGINRVTDLAMLVIAGAIMTFLLNACIAVGSDHSYCRFGRRTPWIVSGSVLAAICMAILSACDFLPWAVFFWLATQAAYAMAAIPFAAAFGERVPDKFRDRADSWHGKGLALGQLVGVAVAVALTPHAGGEGWDGTTGFAMLVFAGWLVVAAVVTLLVLPFEGASSYLPRRDVEKGDFFSQYRPPQNAPKFSVAFAARMFAVAATAGIAVYQWYLAPNIVGNTDEAGLFGIAGAGSVVVVMAICTFVGALIAALLLGRIVSLFGDLRIPAVASAVLFMVAALLPLLMDDGFLAVALYALLAGFAYVVFDGASQSLDLAMLPDVRSVGRSLAAYSLANTFGTILGVAACAAVIVATGATVLIFAVATVSMLLAGLLTLRLKSQQ</sequence>
<feature type="transmembrane region" description="Helical" evidence="6">
    <location>
        <begin position="205"/>
        <end position="224"/>
    </location>
</feature>
<organism evidence="8 9">
    <name type="scientific">Bifidobacterium adolescentis</name>
    <dbReference type="NCBI Taxonomy" id="1680"/>
    <lineage>
        <taxon>Bacteria</taxon>
        <taxon>Bacillati</taxon>
        <taxon>Actinomycetota</taxon>
        <taxon>Actinomycetes</taxon>
        <taxon>Bifidobacteriales</taxon>
        <taxon>Bifidobacteriaceae</taxon>
        <taxon>Bifidobacterium</taxon>
    </lineage>
</organism>
<reference evidence="8 9" key="1">
    <citation type="submission" date="2017-03" db="EMBL/GenBank/DDBJ databases">
        <title>Maternal inheritance of bifidobacteria.</title>
        <authorList>
            <person name="Lugli G.A."/>
            <person name="Duranti S."/>
            <person name="Milani C."/>
            <person name="Mancabelli L."/>
        </authorList>
    </citation>
    <scope>NUCLEOTIDE SEQUENCE [LARGE SCALE GENOMIC DNA]</scope>
    <source>
        <strain evidence="8 9">1892B</strain>
    </source>
</reference>
<dbReference type="PANTHER" id="PTHR23528">
    <property type="match status" value="1"/>
</dbReference>
<feature type="transmembrane region" description="Helical" evidence="6">
    <location>
        <begin position="172"/>
        <end position="193"/>
    </location>
</feature>
<dbReference type="Proteomes" id="UP000192714">
    <property type="component" value="Unassembled WGS sequence"/>
</dbReference>
<dbReference type="Gene3D" id="1.20.1250.20">
    <property type="entry name" value="MFS general substrate transporter like domains"/>
    <property type="match status" value="1"/>
</dbReference>
<feature type="compositionally biased region" description="Basic residues" evidence="5">
    <location>
        <begin position="1"/>
        <end position="12"/>
    </location>
</feature>
<feature type="transmembrane region" description="Helical" evidence="6">
    <location>
        <begin position="133"/>
        <end position="152"/>
    </location>
</feature>
<dbReference type="PROSITE" id="PS50850">
    <property type="entry name" value="MFS"/>
    <property type="match status" value="1"/>
</dbReference>
<name>A0AB73MZX9_BIFAD</name>
<feature type="transmembrane region" description="Helical" evidence="6">
    <location>
        <begin position="230"/>
        <end position="251"/>
    </location>
</feature>
<gene>
    <name evidence="8" type="ORF">B5789_0097</name>
</gene>
<dbReference type="EMBL" id="NAQF01000001">
    <property type="protein sequence ID" value="OQM58836.1"/>
    <property type="molecule type" value="Genomic_DNA"/>
</dbReference>
<feature type="transmembrane region" description="Helical" evidence="6">
    <location>
        <begin position="389"/>
        <end position="419"/>
    </location>
</feature>
<dbReference type="AlphaFoldDB" id="A0AB73MZX9"/>
<evidence type="ECO:0000256" key="4">
    <source>
        <dbReference type="ARBA" id="ARBA00023136"/>
    </source>
</evidence>
<keyword evidence="4 6" id="KW-0472">Membrane</keyword>
<evidence type="ECO:0000313" key="8">
    <source>
        <dbReference type="EMBL" id="OQM58836.1"/>
    </source>
</evidence>
<dbReference type="InterPro" id="IPR036259">
    <property type="entry name" value="MFS_trans_sf"/>
</dbReference>
<dbReference type="GO" id="GO:0005886">
    <property type="term" value="C:plasma membrane"/>
    <property type="evidence" value="ECO:0007669"/>
    <property type="project" value="UniProtKB-SubCell"/>
</dbReference>